<reference evidence="2 3" key="1">
    <citation type="submission" date="2019-12" db="EMBL/GenBank/DDBJ databases">
        <authorList>
            <person name="Alioto T."/>
            <person name="Alioto T."/>
            <person name="Gomez Garrido J."/>
        </authorList>
    </citation>
    <scope>NUCLEOTIDE SEQUENCE [LARGE SCALE GENOMIC DNA]</scope>
</reference>
<dbReference type="InterPro" id="IPR017451">
    <property type="entry name" value="F-box-assoc_interact_dom"/>
</dbReference>
<accession>A0A8S0RV28</accession>
<evidence type="ECO:0000313" key="2">
    <source>
        <dbReference type="EMBL" id="CAA2983788.1"/>
    </source>
</evidence>
<dbReference type="PANTHER" id="PTHR31111">
    <property type="entry name" value="BNAA05G37150D PROTEIN-RELATED"/>
    <property type="match status" value="1"/>
</dbReference>
<dbReference type="AlphaFoldDB" id="A0A8S0RV28"/>
<feature type="domain" description="F-box associated beta-propeller type 3" evidence="1">
    <location>
        <begin position="16"/>
        <end position="94"/>
    </location>
</feature>
<keyword evidence="3" id="KW-1185">Reference proteome</keyword>
<dbReference type="NCBIfam" id="TIGR01640">
    <property type="entry name" value="F_box_assoc_1"/>
    <property type="match status" value="1"/>
</dbReference>
<name>A0A8S0RV28_OLEEU</name>
<sequence length="164" mass="19423">MVRGWGVLVNIVFYWMFWDDYIHPSEEAIVSFDLEKEEFGTVLPPEGCFDPHGVWSLVELGGNLCLVDNATRPFTMDVWVMKDYEDQKWVREYSIELNGYSNDTLKFVIPLEFWDGKILMDVKQESLDHYDVENKCIKRMDHLISGEWTWLRLYTDSFFSLGSR</sequence>
<dbReference type="EMBL" id="CACTIH010003743">
    <property type="protein sequence ID" value="CAA2983788.1"/>
    <property type="molecule type" value="Genomic_DNA"/>
</dbReference>
<dbReference type="Pfam" id="PF08268">
    <property type="entry name" value="FBA_3"/>
    <property type="match status" value="1"/>
</dbReference>
<gene>
    <name evidence="2" type="ORF">OLEA9_A043900</name>
</gene>
<comment type="caution">
    <text evidence="2">The sequence shown here is derived from an EMBL/GenBank/DDBJ whole genome shotgun (WGS) entry which is preliminary data.</text>
</comment>
<dbReference type="OrthoDB" id="5319261at2759"/>
<dbReference type="PANTHER" id="PTHR31111:SF136">
    <property type="entry name" value="F-BOX ASSOCIATED DOMAIN-CONTAINING PROTEIN"/>
    <property type="match status" value="1"/>
</dbReference>
<organism evidence="2 3">
    <name type="scientific">Olea europaea subsp. europaea</name>
    <dbReference type="NCBI Taxonomy" id="158383"/>
    <lineage>
        <taxon>Eukaryota</taxon>
        <taxon>Viridiplantae</taxon>
        <taxon>Streptophyta</taxon>
        <taxon>Embryophyta</taxon>
        <taxon>Tracheophyta</taxon>
        <taxon>Spermatophyta</taxon>
        <taxon>Magnoliopsida</taxon>
        <taxon>eudicotyledons</taxon>
        <taxon>Gunneridae</taxon>
        <taxon>Pentapetalae</taxon>
        <taxon>asterids</taxon>
        <taxon>lamiids</taxon>
        <taxon>Lamiales</taxon>
        <taxon>Oleaceae</taxon>
        <taxon>Oleeae</taxon>
        <taxon>Olea</taxon>
    </lineage>
</organism>
<evidence type="ECO:0000259" key="1">
    <source>
        <dbReference type="Pfam" id="PF08268"/>
    </source>
</evidence>
<dbReference type="InterPro" id="IPR013187">
    <property type="entry name" value="F-box-assoc_dom_typ3"/>
</dbReference>
<proteinExistence type="predicted"/>
<dbReference type="Gramene" id="OE9A043900T1">
    <property type="protein sequence ID" value="OE9A043900C1"/>
    <property type="gene ID" value="OE9A043900"/>
</dbReference>
<evidence type="ECO:0000313" key="3">
    <source>
        <dbReference type="Proteomes" id="UP000594638"/>
    </source>
</evidence>
<protein>
    <recommendedName>
        <fullName evidence="1">F-box associated beta-propeller type 3 domain-containing protein</fullName>
    </recommendedName>
</protein>
<dbReference type="Proteomes" id="UP000594638">
    <property type="component" value="Unassembled WGS sequence"/>
</dbReference>